<dbReference type="PANTHER" id="PTHR11645">
    <property type="entry name" value="PYRROLINE-5-CARBOXYLATE REDUCTASE"/>
    <property type="match status" value="1"/>
</dbReference>
<evidence type="ECO:0000256" key="1">
    <source>
        <dbReference type="ARBA" id="ARBA00005525"/>
    </source>
</evidence>
<dbReference type="AlphaFoldDB" id="A0A1I1ZY35"/>
<feature type="domain" description="Pyrroline-5-carboxylate reductase dimerisation" evidence="5">
    <location>
        <begin position="159"/>
        <end position="261"/>
    </location>
</feature>
<proteinExistence type="inferred from homology"/>
<evidence type="ECO:0000256" key="2">
    <source>
        <dbReference type="HAMAP-Rule" id="MF_01925"/>
    </source>
</evidence>
<sequence length="279" mass="29936">MKVGFIGTGTMGSLLVEALIASGALESDQITISNRTFSKAQALADRYPGLQAEASNARAAYGKDIVFLCIKPHEFKKVVDDISSVIRPEQLLVSITSPVLLSHLEEVLPCKVAKVIPSITNQVWSGASLCIYGSRIQSGDKERLESLLAFISEPLQIDEAYTRVVSDLSSCGPAFISCLLEQFVDAAVEETGIDRAEALKVASAMLLGTGLLLTEGGLTPADVQARVAVPGGITAQALKLLRRETDDVFNRLIRTTHAKFHEDVAKVSVSFYGEEVNGQ</sequence>
<reference evidence="7" key="1">
    <citation type="submission" date="2016-10" db="EMBL/GenBank/DDBJ databases">
        <authorList>
            <person name="Varghese N."/>
            <person name="Submissions S."/>
        </authorList>
    </citation>
    <scope>NUCLEOTIDE SEQUENCE [LARGE SCALE GENOMIC DNA]</scope>
    <source>
        <strain evidence="7">CGMCC 1.10223</strain>
    </source>
</reference>
<dbReference type="SUPFAM" id="SSF48179">
    <property type="entry name" value="6-phosphogluconate dehydrogenase C-terminal domain-like"/>
    <property type="match status" value="1"/>
</dbReference>
<dbReference type="GO" id="GO:0004735">
    <property type="term" value="F:pyrroline-5-carboxylate reductase activity"/>
    <property type="evidence" value="ECO:0007669"/>
    <property type="project" value="UniProtKB-UniRule"/>
</dbReference>
<dbReference type="SUPFAM" id="SSF51735">
    <property type="entry name" value="NAD(P)-binding Rossmann-fold domains"/>
    <property type="match status" value="1"/>
</dbReference>
<protein>
    <recommendedName>
        <fullName evidence="2">Pyrroline-5-carboxylate reductase</fullName>
        <shortName evidence="2">P5C reductase</shortName>
        <shortName evidence="2">P5CR</shortName>
        <ecNumber evidence="2">1.5.1.2</ecNumber>
    </recommendedName>
    <alternativeName>
        <fullName evidence="2">PCA reductase</fullName>
    </alternativeName>
</protein>
<dbReference type="InterPro" id="IPR028939">
    <property type="entry name" value="P5C_Rdtase_cat_N"/>
</dbReference>
<evidence type="ECO:0000256" key="3">
    <source>
        <dbReference type="PIRSR" id="PIRSR000193-1"/>
    </source>
</evidence>
<name>A0A1I1ZY35_9BACL</name>
<dbReference type="EMBL" id="FONN01000002">
    <property type="protein sequence ID" value="SFE36612.1"/>
    <property type="molecule type" value="Genomic_DNA"/>
</dbReference>
<keyword evidence="2 3" id="KW-0521">NADP</keyword>
<feature type="domain" description="Pyrroline-5-carboxylate reductase catalytic N-terminal" evidence="4">
    <location>
        <begin position="2"/>
        <end position="97"/>
    </location>
</feature>
<dbReference type="PANTHER" id="PTHR11645:SF51">
    <property type="entry name" value="COME OPERON PROTEIN 4"/>
    <property type="match status" value="1"/>
</dbReference>
<accession>A0A1I1ZY35</accession>
<evidence type="ECO:0000259" key="4">
    <source>
        <dbReference type="Pfam" id="PF03807"/>
    </source>
</evidence>
<feature type="binding site" evidence="3">
    <location>
        <begin position="6"/>
        <end position="11"/>
    </location>
    <ligand>
        <name>NADP(+)</name>
        <dbReference type="ChEBI" id="CHEBI:58349"/>
    </ligand>
</feature>
<gene>
    <name evidence="2" type="primary">proC</name>
    <name evidence="6" type="ORF">SAMN04487969_102163</name>
</gene>
<comment type="function">
    <text evidence="2">Catalyzes the reduction of 1-pyrroline-5-carboxylate (PCA) to L-proline.</text>
</comment>
<dbReference type="InterPro" id="IPR008927">
    <property type="entry name" value="6-PGluconate_DH-like_C_sf"/>
</dbReference>
<comment type="catalytic activity">
    <reaction evidence="2">
        <text>L-proline + NAD(+) = (S)-1-pyrroline-5-carboxylate + NADH + 2 H(+)</text>
        <dbReference type="Rhea" id="RHEA:14105"/>
        <dbReference type="ChEBI" id="CHEBI:15378"/>
        <dbReference type="ChEBI" id="CHEBI:17388"/>
        <dbReference type="ChEBI" id="CHEBI:57540"/>
        <dbReference type="ChEBI" id="CHEBI:57945"/>
        <dbReference type="ChEBI" id="CHEBI:60039"/>
        <dbReference type="EC" id="1.5.1.2"/>
    </reaction>
</comment>
<feature type="binding site" evidence="3">
    <location>
        <position position="56"/>
    </location>
    <ligand>
        <name>NADPH</name>
        <dbReference type="ChEBI" id="CHEBI:57783"/>
    </ligand>
</feature>
<comment type="pathway">
    <text evidence="2">Amino-acid biosynthesis; L-proline biosynthesis; L-proline from L-glutamate 5-semialdehyde: step 1/1.</text>
</comment>
<dbReference type="NCBIfam" id="NF005814">
    <property type="entry name" value="PRK07680.1"/>
    <property type="match status" value="1"/>
</dbReference>
<dbReference type="UniPathway" id="UPA00098">
    <property type="reaction ID" value="UER00361"/>
</dbReference>
<dbReference type="Gene3D" id="3.40.50.720">
    <property type="entry name" value="NAD(P)-binding Rossmann-like Domain"/>
    <property type="match status" value="1"/>
</dbReference>
<evidence type="ECO:0000313" key="7">
    <source>
        <dbReference type="Proteomes" id="UP000183410"/>
    </source>
</evidence>
<evidence type="ECO:0000259" key="5">
    <source>
        <dbReference type="Pfam" id="PF14748"/>
    </source>
</evidence>
<dbReference type="Pfam" id="PF14748">
    <property type="entry name" value="P5CR_dimer"/>
    <property type="match status" value="1"/>
</dbReference>
<dbReference type="EC" id="1.5.1.2" evidence="2"/>
<dbReference type="Pfam" id="PF03807">
    <property type="entry name" value="F420_oxidored"/>
    <property type="match status" value="1"/>
</dbReference>
<dbReference type="PIRSF" id="PIRSF000193">
    <property type="entry name" value="Pyrrol-5-carb_rd"/>
    <property type="match status" value="1"/>
</dbReference>
<keyword evidence="2" id="KW-0963">Cytoplasm</keyword>
<keyword evidence="2" id="KW-0641">Proline biosynthesis</keyword>
<organism evidence="6 7">
    <name type="scientific">Paenibacillus algorifonticola</name>
    <dbReference type="NCBI Taxonomy" id="684063"/>
    <lineage>
        <taxon>Bacteria</taxon>
        <taxon>Bacillati</taxon>
        <taxon>Bacillota</taxon>
        <taxon>Bacilli</taxon>
        <taxon>Bacillales</taxon>
        <taxon>Paenibacillaceae</taxon>
        <taxon>Paenibacillus</taxon>
    </lineage>
</organism>
<keyword evidence="2" id="KW-0560">Oxidoreductase</keyword>
<dbReference type="InterPro" id="IPR000304">
    <property type="entry name" value="Pyrroline-COOH_reductase"/>
</dbReference>
<keyword evidence="7" id="KW-1185">Reference proteome</keyword>
<dbReference type="GO" id="GO:0005737">
    <property type="term" value="C:cytoplasm"/>
    <property type="evidence" value="ECO:0007669"/>
    <property type="project" value="UniProtKB-SubCell"/>
</dbReference>
<dbReference type="Gene3D" id="1.10.3730.10">
    <property type="entry name" value="ProC C-terminal domain-like"/>
    <property type="match status" value="1"/>
</dbReference>
<comment type="similarity">
    <text evidence="1 2">Belongs to the pyrroline-5-carboxylate reductase family.</text>
</comment>
<comment type="catalytic activity">
    <reaction evidence="2">
        <text>L-proline + NADP(+) = (S)-1-pyrroline-5-carboxylate + NADPH + 2 H(+)</text>
        <dbReference type="Rhea" id="RHEA:14109"/>
        <dbReference type="ChEBI" id="CHEBI:15378"/>
        <dbReference type="ChEBI" id="CHEBI:17388"/>
        <dbReference type="ChEBI" id="CHEBI:57783"/>
        <dbReference type="ChEBI" id="CHEBI:58349"/>
        <dbReference type="ChEBI" id="CHEBI:60039"/>
        <dbReference type="EC" id="1.5.1.2"/>
    </reaction>
</comment>
<dbReference type="GO" id="GO:0055129">
    <property type="term" value="P:L-proline biosynthetic process"/>
    <property type="evidence" value="ECO:0007669"/>
    <property type="project" value="UniProtKB-UniRule"/>
</dbReference>
<keyword evidence="2" id="KW-0028">Amino-acid biosynthesis</keyword>
<comment type="subcellular location">
    <subcellularLocation>
        <location evidence="2">Cytoplasm</location>
    </subcellularLocation>
</comment>
<dbReference type="OrthoDB" id="9805754at2"/>
<dbReference type="HAMAP" id="MF_01925">
    <property type="entry name" value="P5C_reductase"/>
    <property type="match status" value="1"/>
</dbReference>
<dbReference type="InterPro" id="IPR029036">
    <property type="entry name" value="P5CR_dimer"/>
</dbReference>
<dbReference type="InterPro" id="IPR036291">
    <property type="entry name" value="NAD(P)-bd_dom_sf"/>
</dbReference>
<dbReference type="RefSeq" id="WP_046229945.1">
    <property type="nucleotide sequence ID" value="NZ_FONN01000002.1"/>
</dbReference>
<dbReference type="Proteomes" id="UP000183410">
    <property type="component" value="Unassembled WGS sequence"/>
</dbReference>
<evidence type="ECO:0000313" key="6">
    <source>
        <dbReference type="EMBL" id="SFE36612.1"/>
    </source>
</evidence>